<keyword evidence="6 17" id="KW-0812">Transmembrane</keyword>
<keyword evidence="8" id="KW-0732">Signal</keyword>
<evidence type="ECO:0000256" key="8">
    <source>
        <dbReference type="ARBA" id="ARBA00022729"/>
    </source>
</evidence>
<keyword evidence="7" id="KW-0479">Metal-binding</keyword>
<feature type="transmembrane region" description="Helical" evidence="17">
    <location>
        <begin position="54"/>
        <end position="76"/>
    </location>
</feature>
<dbReference type="FunCoup" id="A0A6P4B809">
    <property type="interactions" value="568"/>
</dbReference>
<reference evidence="20" key="1">
    <citation type="submission" date="2025-08" db="UniProtKB">
        <authorList>
            <consortium name="RefSeq"/>
        </authorList>
    </citation>
    <scope>IDENTIFICATION</scope>
    <source>
        <tissue evidence="20">Seedling</tissue>
    </source>
</reference>
<dbReference type="EC" id="2.3.2.27" evidence="4"/>
<evidence type="ECO:0000256" key="5">
    <source>
        <dbReference type="ARBA" id="ARBA00022679"/>
    </source>
</evidence>
<dbReference type="Gene3D" id="3.30.40.10">
    <property type="entry name" value="Zinc/RING finger domain, C3HC4 (zinc finger)"/>
    <property type="match status" value="1"/>
</dbReference>
<evidence type="ECO:0000256" key="16">
    <source>
        <dbReference type="SAM" id="MobiDB-lite"/>
    </source>
</evidence>
<dbReference type="AlphaFoldDB" id="A0A6P4B809"/>
<dbReference type="InParanoid" id="A0A6P4B809"/>
<name>A0A6P4B809_ZIZJJ</name>
<evidence type="ECO:0000256" key="15">
    <source>
        <dbReference type="PROSITE-ProRule" id="PRU00175"/>
    </source>
</evidence>
<keyword evidence="5" id="KW-0808">Transferase</keyword>
<comment type="pathway">
    <text evidence="3">Protein modification; protein ubiquitination.</text>
</comment>
<evidence type="ECO:0000256" key="2">
    <source>
        <dbReference type="ARBA" id="ARBA00004167"/>
    </source>
</evidence>
<dbReference type="FunFam" id="3.30.40.10:FF:000285">
    <property type="entry name" value="RING-H2 finger protein ATL43"/>
    <property type="match status" value="1"/>
</dbReference>
<evidence type="ECO:0000256" key="3">
    <source>
        <dbReference type="ARBA" id="ARBA00004906"/>
    </source>
</evidence>
<keyword evidence="12 17" id="KW-1133">Transmembrane helix</keyword>
<keyword evidence="9 15" id="KW-0863">Zinc-finger</keyword>
<evidence type="ECO:0000256" key="10">
    <source>
        <dbReference type="ARBA" id="ARBA00022786"/>
    </source>
</evidence>
<comment type="catalytic activity">
    <reaction evidence="1">
        <text>S-ubiquitinyl-[E2 ubiquitin-conjugating enzyme]-L-cysteine + [acceptor protein]-L-lysine = [E2 ubiquitin-conjugating enzyme]-L-cysteine + N(6)-ubiquitinyl-[acceptor protein]-L-lysine.</text>
        <dbReference type="EC" id="2.3.2.27"/>
    </reaction>
</comment>
<evidence type="ECO:0000313" key="19">
    <source>
        <dbReference type="Proteomes" id="UP001652623"/>
    </source>
</evidence>
<dbReference type="InterPro" id="IPR013083">
    <property type="entry name" value="Znf_RING/FYVE/PHD"/>
</dbReference>
<evidence type="ECO:0000256" key="7">
    <source>
        <dbReference type="ARBA" id="ARBA00022723"/>
    </source>
</evidence>
<feature type="domain" description="RING-type" evidence="18">
    <location>
        <begin position="132"/>
        <end position="174"/>
    </location>
</feature>
<evidence type="ECO:0000256" key="14">
    <source>
        <dbReference type="ARBA" id="ARBA00024209"/>
    </source>
</evidence>
<keyword evidence="19" id="KW-1185">Reference proteome</keyword>
<dbReference type="CDD" id="cd16461">
    <property type="entry name" value="RING-H2_EL5-like"/>
    <property type="match status" value="1"/>
</dbReference>
<protein>
    <recommendedName>
        <fullName evidence="4">RING-type E3 ubiquitin transferase</fullName>
        <ecNumber evidence="4">2.3.2.27</ecNumber>
    </recommendedName>
</protein>
<evidence type="ECO:0000259" key="18">
    <source>
        <dbReference type="PROSITE" id="PS50089"/>
    </source>
</evidence>
<keyword evidence="13 17" id="KW-0472">Membrane</keyword>
<organism evidence="19 20">
    <name type="scientific">Ziziphus jujuba</name>
    <name type="common">Chinese jujube</name>
    <name type="synonym">Ziziphus sativa</name>
    <dbReference type="NCBI Taxonomy" id="326968"/>
    <lineage>
        <taxon>Eukaryota</taxon>
        <taxon>Viridiplantae</taxon>
        <taxon>Streptophyta</taxon>
        <taxon>Embryophyta</taxon>
        <taxon>Tracheophyta</taxon>
        <taxon>Spermatophyta</taxon>
        <taxon>Magnoliopsida</taxon>
        <taxon>eudicotyledons</taxon>
        <taxon>Gunneridae</taxon>
        <taxon>Pentapetalae</taxon>
        <taxon>rosids</taxon>
        <taxon>fabids</taxon>
        <taxon>Rosales</taxon>
        <taxon>Rhamnaceae</taxon>
        <taxon>Paliureae</taxon>
        <taxon>Ziziphus</taxon>
    </lineage>
</organism>
<dbReference type="InterPro" id="IPR001841">
    <property type="entry name" value="Znf_RING"/>
</dbReference>
<dbReference type="KEGG" id="zju:107431883"/>
<dbReference type="SMART" id="SM00184">
    <property type="entry name" value="RING"/>
    <property type="match status" value="1"/>
</dbReference>
<dbReference type="Pfam" id="PF13639">
    <property type="entry name" value="zf-RING_2"/>
    <property type="match status" value="1"/>
</dbReference>
<comment type="similarity">
    <text evidence="14">Belongs to the RING-type zinc finger family. ATL subfamily.</text>
</comment>
<evidence type="ECO:0000256" key="4">
    <source>
        <dbReference type="ARBA" id="ARBA00012483"/>
    </source>
</evidence>
<keyword evidence="11" id="KW-0862">Zinc</keyword>
<evidence type="ECO:0000256" key="11">
    <source>
        <dbReference type="ARBA" id="ARBA00022833"/>
    </source>
</evidence>
<evidence type="ECO:0000256" key="13">
    <source>
        <dbReference type="ARBA" id="ARBA00023136"/>
    </source>
</evidence>
<dbReference type="GO" id="GO:0008270">
    <property type="term" value="F:zinc ion binding"/>
    <property type="evidence" value="ECO:0007669"/>
    <property type="project" value="UniProtKB-KW"/>
</dbReference>
<dbReference type="SUPFAM" id="SSF57850">
    <property type="entry name" value="RING/U-box"/>
    <property type="match status" value="1"/>
</dbReference>
<gene>
    <name evidence="20" type="primary">LOC107431883</name>
</gene>
<keyword evidence="10" id="KW-0833">Ubl conjugation pathway</keyword>
<feature type="region of interest" description="Disordered" evidence="16">
    <location>
        <begin position="330"/>
        <end position="368"/>
    </location>
</feature>
<dbReference type="PANTHER" id="PTHR46539:SF1">
    <property type="entry name" value="E3 UBIQUITIN-PROTEIN LIGASE ATL42"/>
    <property type="match status" value="1"/>
</dbReference>
<dbReference type="GO" id="GO:0061630">
    <property type="term" value="F:ubiquitin protein ligase activity"/>
    <property type="evidence" value="ECO:0007669"/>
    <property type="project" value="UniProtKB-EC"/>
</dbReference>
<dbReference type="Proteomes" id="UP001652623">
    <property type="component" value="Chromosome 11"/>
</dbReference>
<evidence type="ECO:0000313" key="20">
    <source>
        <dbReference type="RefSeq" id="XP_015898389.1"/>
    </source>
</evidence>
<evidence type="ECO:0000256" key="1">
    <source>
        <dbReference type="ARBA" id="ARBA00000900"/>
    </source>
</evidence>
<evidence type="ECO:0000256" key="12">
    <source>
        <dbReference type="ARBA" id="ARBA00022989"/>
    </source>
</evidence>
<dbReference type="GO" id="GO:0016020">
    <property type="term" value="C:membrane"/>
    <property type="evidence" value="ECO:0007669"/>
    <property type="project" value="UniProtKB-SubCell"/>
</dbReference>
<evidence type="ECO:0000256" key="9">
    <source>
        <dbReference type="ARBA" id="ARBA00022771"/>
    </source>
</evidence>
<accession>A0A6P4B809</accession>
<dbReference type="PANTHER" id="PTHR46539">
    <property type="entry name" value="E3 UBIQUITIN-PROTEIN LIGASE ATL42"/>
    <property type="match status" value="1"/>
</dbReference>
<comment type="subcellular location">
    <subcellularLocation>
        <location evidence="2">Membrane</location>
        <topology evidence="2">Single-pass membrane protein</topology>
    </subcellularLocation>
</comment>
<sequence>MFSKGDKFKIFSLPLNQFCAIFLHLIFVFSDAKAQSLAQDLPSTSETSSTGQPSLAVVLGILCCIMSGLTFILLAYMKFCQRRTSSGRGLPQNQQGIFGRSSRFSGIDKTVIESLPFFRFSALKGSKEGLECAVCLSKFEDVEILRLLPKCKHAFHIDCIDYWLEKHSTCPLCRQRVSSEDLKLIAYSNSMRYLWNDQSEPRDESNMEIFVQREEGHRGSSRFSIGRSSRKIEKELKLLIQEEDDAKSSEDNEIFHKQNHKILVSNFVFKQRWSSVSSSDIMFLNSEMLNHFTSNRFSSMDSNQKQLPTSGEIEDEENMKIFEDMEAKRLYDSQDSSSTTNKTSTSVSIPDSSSSHTSISMIHEGEKRSMSEITALSRNRKLGMKNNSLLNSSLSGNTVREDRMRQLWLSIARRTIQWFGSREKGPKESQNIQRPLDV</sequence>
<dbReference type="GeneID" id="107431883"/>
<evidence type="ECO:0000256" key="17">
    <source>
        <dbReference type="SAM" id="Phobius"/>
    </source>
</evidence>
<dbReference type="PROSITE" id="PS50089">
    <property type="entry name" value="ZF_RING_2"/>
    <property type="match status" value="1"/>
</dbReference>
<evidence type="ECO:0000256" key="6">
    <source>
        <dbReference type="ARBA" id="ARBA00022692"/>
    </source>
</evidence>
<feature type="compositionally biased region" description="Low complexity" evidence="16">
    <location>
        <begin position="333"/>
        <end position="362"/>
    </location>
</feature>
<proteinExistence type="inferred from homology"/>
<dbReference type="RefSeq" id="XP_015898389.1">
    <property type="nucleotide sequence ID" value="XM_016042903.4"/>
</dbReference>